<evidence type="ECO:0000313" key="1">
    <source>
        <dbReference type="EMBL" id="JAH81352.1"/>
    </source>
</evidence>
<sequence>MSKTPFSPKICLD</sequence>
<organism evidence="1">
    <name type="scientific">Anguilla anguilla</name>
    <name type="common">European freshwater eel</name>
    <name type="synonym">Muraena anguilla</name>
    <dbReference type="NCBI Taxonomy" id="7936"/>
    <lineage>
        <taxon>Eukaryota</taxon>
        <taxon>Metazoa</taxon>
        <taxon>Chordata</taxon>
        <taxon>Craniata</taxon>
        <taxon>Vertebrata</taxon>
        <taxon>Euteleostomi</taxon>
        <taxon>Actinopterygii</taxon>
        <taxon>Neopterygii</taxon>
        <taxon>Teleostei</taxon>
        <taxon>Anguilliformes</taxon>
        <taxon>Anguillidae</taxon>
        <taxon>Anguilla</taxon>
    </lineage>
</organism>
<name>A0A0E9VTH8_ANGAN</name>
<reference evidence="1" key="1">
    <citation type="submission" date="2014-11" db="EMBL/GenBank/DDBJ databases">
        <authorList>
            <person name="Amaro Gonzalez C."/>
        </authorList>
    </citation>
    <scope>NUCLEOTIDE SEQUENCE</scope>
</reference>
<accession>A0A0E9VTH8</accession>
<proteinExistence type="predicted"/>
<protein>
    <submittedName>
        <fullName evidence="1">Uncharacterized protein</fullName>
    </submittedName>
</protein>
<reference evidence="1" key="2">
    <citation type="journal article" date="2015" name="Fish Shellfish Immunol.">
        <title>Early steps in the European eel (Anguilla anguilla)-Vibrio vulnificus interaction in the gills: Role of the RtxA13 toxin.</title>
        <authorList>
            <person name="Callol A."/>
            <person name="Pajuelo D."/>
            <person name="Ebbesson L."/>
            <person name="Teles M."/>
            <person name="MacKenzie S."/>
            <person name="Amaro C."/>
        </authorList>
    </citation>
    <scope>NUCLEOTIDE SEQUENCE</scope>
</reference>
<dbReference type="EMBL" id="GBXM01027225">
    <property type="protein sequence ID" value="JAH81352.1"/>
    <property type="molecule type" value="Transcribed_RNA"/>
</dbReference>